<keyword evidence="6 8" id="KW-0234">DNA repair</keyword>
<evidence type="ECO:0000256" key="2">
    <source>
        <dbReference type="ARBA" id="ARBA00007452"/>
    </source>
</evidence>
<evidence type="ECO:0000256" key="1">
    <source>
        <dbReference type="ARBA" id="ARBA00003065"/>
    </source>
</evidence>
<dbReference type="Pfam" id="PF02565">
    <property type="entry name" value="RecO_C"/>
    <property type="match status" value="1"/>
</dbReference>
<dbReference type="eggNOG" id="COG1381">
    <property type="taxonomic scope" value="Bacteria"/>
</dbReference>
<sequence>MIATYRDEGVVLKTVKLGEADRIVTILTRSNGKVRAVAKGVRRTKSRFGARLEPFMRADLLLAQGHSLDVVSQAASIAAYADPICADYDLYSNGGVMLESADKLVSTEHEPACAQYLLLIAALNALASGLHGPRLISASYLMRALALAGWRPRFDSCIVCSRPVGQADLNFFSVPGGGAVCQADHTPESVRVTPAVLAQLEALTEGDWASLANGPLDPLTDRLVEKWGEYYLERPIRSLRLLHSAL</sequence>
<dbReference type="Pfam" id="PF11967">
    <property type="entry name" value="RecO_N"/>
    <property type="match status" value="1"/>
</dbReference>
<dbReference type="InterPro" id="IPR003717">
    <property type="entry name" value="RecO"/>
</dbReference>
<dbReference type="GO" id="GO:0006302">
    <property type="term" value="P:double-strand break repair"/>
    <property type="evidence" value="ECO:0007669"/>
    <property type="project" value="TreeGrafter"/>
</dbReference>
<protein>
    <recommendedName>
        <fullName evidence="3 8">DNA repair protein RecO</fullName>
    </recommendedName>
    <alternativeName>
        <fullName evidence="7 8">Recombination protein O</fullName>
    </alternativeName>
</protein>
<dbReference type="SUPFAM" id="SSF50249">
    <property type="entry name" value="Nucleic acid-binding proteins"/>
    <property type="match status" value="1"/>
</dbReference>
<evidence type="ECO:0000256" key="6">
    <source>
        <dbReference type="ARBA" id="ARBA00023204"/>
    </source>
</evidence>
<evidence type="ECO:0000256" key="4">
    <source>
        <dbReference type="ARBA" id="ARBA00022763"/>
    </source>
</evidence>
<dbReference type="STRING" id="1437605.AB656_00790"/>
<gene>
    <name evidence="8" type="primary">recO</name>
    <name evidence="10" type="ORF">BACT_0433</name>
</gene>
<dbReference type="HAMAP" id="MF_00201">
    <property type="entry name" value="RecO"/>
    <property type="match status" value="1"/>
</dbReference>
<dbReference type="GO" id="GO:0006310">
    <property type="term" value="P:DNA recombination"/>
    <property type="evidence" value="ECO:0007669"/>
    <property type="project" value="UniProtKB-UniRule"/>
</dbReference>
<dbReference type="InterPro" id="IPR037278">
    <property type="entry name" value="ARFGAP/RecO"/>
</dbReference>
<evidence type="ECO:0000256" key="3">
    <source>
        <dbReference type="ARBA" id="ARBA00021310"/>
    </source>
</evidence>
<dbReference type="NCBIfam" id="TIGR00613">
    <property type="entry name" value="reco"/>
    <property type="match status" value="1"/>
</dbReference>
<keyword evidence="5 8" id="KW-0233">DNA recombination</keyword>
<dbReference type="EMBL" id="JGYK01000001">
    <property type="protein sequence ID" value="KFI39733.1"/>
    <property type="molecule type" value="Genomic_DNA"/>
</dbReference>
<comment type="similarity">
    <text evidence="2 8">Belongs to the RecO family.</text>
</comment>
<evidence type="ECO:0000313" key="11">
    <source>
        <dbReference type="Proteomes" id="UP000029015"/>
    </source>
</evidence>
<feature type="domain" description="DNA replication/recombination mediator RecO N-terminal" evidence="9">
    <location>
        <begin position="4"/>
        <end position="79"/>
    </location>
</feature>
<dbReference type="InterPro" id="IPR012340">
    <property type="entry name" value="NA-bd_OB-fold"/>
</dbReference>
<reference evidence="10 11" key="1">
    <citation type="submission" date="2014-03" db="EMBL/GenBank/DDBJ databases">
        <title>Genomics of Bifidobacteria.</title>
        <authorList>
            <person name="Ventura M."/>
            <person name="Milani C."/>
            <person name="Lugli G.A."/>
        </authorList>
    </citation>
    <scope>NUCLEOTIDE SEQUENCE [LARGE SCALE GENOMIC DNA]</scope>
    <source>
        <strain evidence="10 11">DSM 22766</strain>
    </source>
</reference>
<evidence type="ECO:0000259" key="9">
    <source>
        <dbReference type="Pfam" id="PF11967"/>
    </source>
</evidence>
<evidence type="ECO:0000256" key="5">
    <source>
        <dbReference type="ARBA" id="ARBA00023172"/>
    </source>
</evidence>
<accession>A0A086YZN3</accession>
<dbReference type="AlphaFoldDB" id="A0A086YZN3"/>
<dbReference type="GO" id="GO:0043590">
    <property type="term" value="C:bacterial nucleoid"/>
    <property type="evidence" value="ECO:0007669"/>
    <property type="project" value="TreeGrafter"/>
</dbReference>
<keyword evidence="4 8" id="KW-0227">DNA damage</keyword>
<evidence type="ECO:0000256" key="7">
    <source>
        <dbReference type="ARBA" id="ARBA00033409"/>
    </source>
</evidence>
<evidence type="ECO:0000256" key="8">
    <source>
        <dbReference type="HAMAP-Rule" id="MF_00201"/>
    </source>
</evidence>
<dbReference type="PANTHER" id="PTHR33991:SF1">
    <property type="entry name" value="DNA REPAIR PROTEIN RECO"/>
    <property type="match status" value="1"/>
</dbReference>
<proteinExistence type="inferred from homology"/>
<organism evidence="10 11">
    <name type="scientific">Bifidobacterium actinocoloniiforme DSM 22766</name>
    <dbReference type="NCBI Taxonomy" id="1437605"/>
    <lineage>
        <taxon>Bacteria</taxon>
        <taxon>Bacillati</taxon>
        <taxon>Actinomycetota</taxon>
        <taxon>Actinomycetes</taxon>
        <taxon>Bifidobacteriales</taxon>
        <taxon>Bifidobacteriaceae</taxon>
        <taxon>Bifidobacterium</taxon>
    </lineage>
</organism>
<dbReference type="InterPro" id="IPR022572">
    <property type="entry name" value="DNA_rep/recomb_RecO_N"/>
</dbReference>
<dbReference type="SUPFAM" id="SSF57863">
    <property type="entry name" value="ArfGap/RecO-like zinc finger"/>
    <property type="match status" value="1"/>
</dbReference>
<dbReference type="PANTHER" id="PTHR33991">
    <property type="entry name" value="DNA REPAIR PROTEIN RECO"/>
    <property type="match status" value="1"/>
</dbReference>
<evidence type="ECO:0000313" key="10">
    <source>
        <dbReference type="EMBL" id="KFI39733.1"/>
    </source>
</evidence>
<name>A0A086YZN3_9BIFI</name>
<dbReference type="Gene3D" id="1.20.1440.120">
    <property type="entry name" value="Recombination protein O, C-terminal domain"/>
    <property type="match status" value="1"/>
</dbReference>
<dbReference type="Proteomes" id="UP000029015">
    <property type="component" value="Unassembled WGS sequence"/>
</dbReference>
<comment type="function">
    <text evidence="1 8">Involved in DNA repair and RecF pathway recombination.</text>
</comment>
<comment type="caution">
    <text evidence="10">The sequence shown here is derived from an EMBL/GenBank/DDBJ whole genome shotgun (WGS) entry which is preliminary data.</text>
</comment>
<keyword evidence="11" id="KW-1185">Reference proteome</keyword>
<dbReference type="InterPro" id="IPR042242">
    <property type="entry name" value="RecO_C"/>
</dbReference>
<dbReference type="Gene3D" id="2.40.50.140">
    <property type="entry name" value="Nucleic acid-binding proteins"/>
    <property type="match status" value="1"/>
</dbReference>